<keyword evidence="10 14" id="KW-0472">Membrane</keyword>
<evidence type="ECO:0000256" key="11">
    <source>
        <dbReference type="ARBA" id="ARBA00023201"/>
    </source>
</evidence>
<dbReference type="Gene3D" id="1.20.1730.10">
    <property type="entry name" value="Sodium/glucose cotransporter"/>
    <property type="match status" value="1"/>
</dbReference>
<evidence type="ECO:0000256" key="9">
    <source>
        <dbReference type="ARBA" id="ARBA00023065"/>
    </source>
</evidence>
<keyword evidence="5 14" id="KW-0812">Transmembrane</keyword>
<gene>
    <name evidence="15" type="ORF">C1H69_20035</name>
</gene>
<organism evidence="15 16">
    <name type="scientific">Billgrantia endophytica</name>
    <dbReference type="NCBI Taxonomy" id="2033802"/>
    <lineage>
        <taxon>Bacteria</taxon>
        <taxon>Pseudomonadati</taxon>
        <taxon>Pseudomonadota</taxon>
        <taxon>Gammaproteobacteria</taxon>
        <taxon>Oceanospirillales</taxon>
        <taxon>Halomonadaceae</taxon>
        <taxon>Billgrantia</taxon>
    </lineage>
</organism>
<proteinExistence type="inferred from homology"/>
<evidence type="ECO:0008006" key="17">
    <source>
        <dbReference type="Google" id="ProtNLM"/>
    </source>
</evidence>
<dbReference type="GO" id="GO:0015293">
    <property type="term" value="F:symporter activity"/>
    <property type="evidence" value="ECO:0007669"/>
    <property type="project" value="UniProtKB-KW"/>
</dbReference>
<dbReference type="RefSeq" id="WP_102655159.1">
    <property type="nucleotide sequence ID" value="NZ_PNRF01000042.1"/>
</dbReference>
<feature type="transmembrane region" description="Helical" evidence="14">
    <location>
        <begin position="37"/>
        <end position="59"/>
    </location>
</feature>
<evidence type="ECO:0000256" key="2">
    <source>
        <dbReference type="ARBA" id="ARBA00006434"/>
    </source>
</evidence>
<protein>
    <recommendedName>
        <fullName evidence="17">Sodium:solute symporter</fullName>
    </recommendedName>
</protein>
<evidence type="ECO:0000256" key="12">
    <source>
        <dbReference type="ARBA" id="ARBA00033708"/>
    </source>
</evidence>
<keyword evidence="4" id="KW-1003">Cell membrane</keyword>
<evidence type="ECO:0000256" key="14">
    <source>
        <dbReference type="SAM" id="Phobius"/>
    </source>
</evidence>
<evidence type="ECO:0000256" key="6">
    <source>
        <dbReference type="ARBA" id="ARBA00022847"/>
    </source>
</evidence>
<feature type="transmembrane region" description="Helical" evidence="14">
    <location>
        <begin position="178"/>
        <end position="197"/>
    </location>
</feature>
<comment type="catalytic activity">
    <reaction evidence="12">
        <text>L-proline(in) + Na(+)(in) = L-proline(out) + Na(+)(out)</text>
        <dbReference type="Rhea" id="RHEA:28967"/>
        <dbReference type="ChEBI" id="CHEBI:29101"/>
        <dbReference type="ChEBI" id="CHEBI:60039"/>
    </reaction>
</comment>
<keyword evidence="8" id="KW-0915">Sodium</keyword>
<dbReference type="InterPro" id="IPR038377">
    <property type="entry name" value="Na/Glc_symporter_sf"/>
</dbReference>
<keyword evidence="11" id="KW-0739">Sodium transport</keyword>
<dbReference type="AlphaFoldDB" id="A0A2N7TX22"/>
<evidence type="ECO:0000256" key="13">
    <source>
        <dbReference type="RuleBase" id="RU362091"/>
    </source>
</evidence>
<dbReference type="PANTHER" id="PTHR48086">
    <property type="entry name" value="SODIUM/PROLINE SYMPORTER-RELATED"/>
    <property type="match status" value="1"/>
</dbReference>
<evidence type="ECO:0000256" key="3">
    <source>
        <dbReference type="ARBA" id="ARBA00022448"/>
    </source>
</evidence>
<reference evidence="15 16" key="1">
    <citation type="submission" date="2018-01" db="EMBL/GenBank/DDBJ databases">
        <title>Halomonas endophytica sp. nov., isolated from storage liquid in the stems of Populus euphratica.</title>
        <authorList>
            <person name="Chen C."/>
        </authorList>
    </citation>
    <scope>NUCLEOTIDE SEQUENCE [LARGE SCALE GENOMIC DNA]</scope>
    <source>
        <strain evidence="15 16">MC28</strain>
    </source>
</reference>
<dbReference type="PROSITE" id="PS50283">
    <property type="entry name" value="NA_SOLUT_SYMP_3"/>
    <property type="match status" value="1"/>
</dbReference>
<dbReference type="GO" id="GO:0006814">
    <property type="term" value="P:sodium ion transport"/>
    <property type="evidence" value="ECO:0007669"/>
    <property type="project" value="UniProtKB-KW"/>
</dbReference>
<dbReference type="PANTHER" id="PTHR48086:SF3">
    <property type="entry name" value="SODIUM_PROLINE SYMPORTER"/>
    <property type="match status" value="1"/>
</dbReference>
<dbReference type="EMBL" id="PNRF01000042">
    <property type="protein sequence ID" value="PMR72738.1"/>
    <property type="molecule type" value="Genomic_DNA"/>
</dbReference>
<comment type="subcellular location">
    <subcellularLocation>
        <location evidence="1">Cell membrane</location>
        <topology evidence="1">Multi-pass membrane protein</topology>
    </subcellularLocation>
</comment>
<feature type="transmembrane region" description="Helical" evidence="14">
    <location>
        <begin position="152"/>
        <end position="171"/>
    </location>
</feature>
<keyword evidence="6" id="KW-0769">Symport</keyword>
<keyword evidence="7 14" id="KW-1133">Transmembrane helix</keyword>
<evidence type="ECO:0000256" key="5">
    <source>
        <dbReference type="ARBA" id="ARBA00022692"/>
    </source>
</evidence>
<evidence type="ECO:0000313" key="15">
    <source>
        <dbReference type="EMBL" id="PMR72738.1"/>
    </source>
</evidence>
<evidence type="ECO:0000256" key="8">
    <source>
        <dbReference type="ARBA" id="ARBA00023053"/>
    </source>
</evidence>
<comment type="similarity">
    <text evidence="2 13">Belongs to the sodium:solute symporter (SSF) (TC 2.A.21) family.</text>
</comment>
<evidence type="ECO:0000256" key="4">
    <source>
        <dbReference type="ARBA" id="ARBA00022475"/>
    </source>
</evidence>
<comment type="caution">
    <text evidence="15">The sequence shown here is derived from an EMBL/GenBank/DDBJ whole genome shotgun (WGS) entry which is preliminary data.</text>
</comment>
<feature type="transmembrane region" description="Helical" evidence="14">
    <location>
        <begin position="6"/>
        <end position="25"/>
    </location>
</feature>
<keyword evidence="3" id="KW-0813">Transport</keyword>
<dbReference type="InterPro" id="IPR050277">
    <property type="entry name" value="Sodium:Solute_Symporter"/>
</dbReference>
<accession>A0A2N7TX22</accession>
<dbReference type="Pfam" id="PF00474">
    <property type="entry name" value="SSF"/>
    <property type="match status" value="1"/>
</dbReference>
<feature type="transmembrane region" description="Helical" evidence="14">
    <location>
        <begin position="203"/>
        <end position="224"/>
    </location>
</feature>
<evidence type="ECO:0000256" key="10">
    <source>
        <dbReference type="ARBA" id="ARBA00023136"/>
    </source>
</evidence>
<feature type="transmembrane region" description="Helical" evidence="14">
    <location>
        <begin position="231"/>
        <end position="252"/>
    </location>
</feature>
<dbReference type="Proteomes" id="UP000235803">
    <property type="component" value="Unassembled WGS sequence"/>
</dbReference>
<feature type="transmembrane region" description="Helical" evidence="14">
    <location>
        <begin position="79"/>
        <end position="100"/>
    </location>
</feature>
<evidence type="ECO:0000313" key="16">
    <source>
        <dbReference type="Proteomes" id="UP000235803"/>
    </source>
</evidence>
<keyword evidence="16" id="KW-1185">Reference proteome</keyword>
<feature type="transmembrane region" description="Helical" evidence="14">
    <location>
        <begin position="128"/>
        <end position="146"/>
    </location>
</feature>
<dbReference type="InterPro" id="IPR001734">
    <property type="entry name" value="Na/solute_symporter"/>
</dbReference>
<name>A0A2N7TX22_9GAMM</name>
<sequence length="262" mass="28159">MDAYTLFNWGLLFMTFGLMIYLGYLSSRYMKRGDEGGFLVAGRSLGAFVSAGTIVATGFSGWGFMGSPGVTYQFGAIEVLGNFFFAPAMVIAVLYFAHFLQRRAIEMKSNTIPEYIAQIHGGGSMGRVLQGVAAFLTILLLLVFLVSQIKAVGLLGASWLGIVALTMMLYAPPFMLSWLGILGSGTLLASMIGPVFISTFWQGSAWGALTAMLVGFFTSGYMMLFADVGWLIGPLTGCVVSATCYIGVSLMIRPRVAERQGI</sequence>
<evidence type="ECO:0000256" key="1">
    <source>
        <dbReference type="ARBA" id="ARBA00004651"/>
    </source>
</evidence>
<keyword evidence="9" id="KW-0406">Ion transport</keyword>
<evidence type="ECO:0000256" key="7">
    <source>
        <dbReference type="ARBA" id="ARBA00022989"/>
    </source>
</evidence>
<dbReference type="GO" id="GO:0005886">
    <property type="term" value="C:plasma membrane"/>
    <property type="evidence" value="ECO:0007669"/>
    <property type="project" value="UniProtKB-SubCell"/>
</dbReference>
<dbReference type="OrthoDB" id="9814523at2"/>